<reference evidence="1 2" key="1">
    <citation type="submission" date="2022-05" db="EMBL/GenBank/DDBJ databases">
        <authorList>
            <person name="Park J.-S."/>
        </authorList>
    </citation>
    <scope>NUCLEOTIDE SEQUENCE [LARGE SCALE GENOMIC DNA]</scope>
    <source>
        <strain evidence="1 2">2012CJ34-2</strain>
    </source>
</reference>
<dbReference type="RefSeq" id="WP_249698289.1">
    <property type="nucleotide sequence ID" value="NZ_JAMFLX010000005.1"/>
</dbReference>
<proteinExistence type="predicted"/>
<organism evidence="1 2">
    <name type="scientific">Parendozoicomonas callyspongiae</name>
    <dbReference type="NCBI Taxonomy" id="2942213"/>
    <lineage>
        <taxon>Bacteria</taxon>
        <taxon>Pseudomonadati</taxon>
        <taxon>Pseudomonadota</taxon>
        <taxon>Gammaproteobacteria</taxon>
        <taxon>Oceanospirillales</taxon>
        <taxon>Endozoicomonadaceae</taxon>
        <taxon>Parendozoicomonas</taxon>
    </lineage>
</organism>
<accession>A0ABT0PD51</accession>
<evidence type="ECO:0000313" key="1">
    <source>
        <dbReference type="EMBL" id="MCL6269312.1"/>
    </source>
</evidence>
<evidence type="ECO:0000313" key="2">
    <source>
        <dbReference type="Proteomes" id="UP001203338"/>
    </source>
</evidence>
<protein>
    <submittedName>
        <fullName evidence="1">Uncharacterized protein</fullName>
    </submittedName>
</protein>
<gene>
    <name evidence="1" type="ORF">M3P05_05055</name>
</gene>
<sequence>MATTSLLAGLLINEMTSQGLSVIMDFQLATCPYCGNRHPKLVHRLFGNRVICTKCHAVGPDRKSGDLARYDWNRQSRELAFEKSIKNQQLLAHLSRLSRLSR</sequence>
<dbReference type="Proteomes" id="UP001203338">
    <property type="component" value="Unassembled WGS sequence"/>
</dbReference>
<name>A0ABT0PD51_9GAMM</name>
<keyword evidence="2" id="KW-1185">Reference proteome</keyword>
<comment type="caution">
    <text evidence="1">The sequence shown here is derived from an EMBL/GenBank/DDBJ whole genome shotgun (WGS) entry which is preliminary data.</text>
</comment>
<dbReference type="EMBL" id="JAMFLX010000005">
    <property type="protein sequence ID" value="MCL6269312.1"/>
    <property type="molecule type" value="Genomic_DNA"/>
</dbReference>